<proteinExistence type="predicted"/>
<organism evidence="2 3">
    <name type="scientific">Streptomyces viridochromogenes Tue57</name>
    <dbReference type="NCBI Taxonomy" id="1160705"/>
    <lineage>
        <taxon>Bacteria</taxon>
        <taxon>Bacillati</taxon>
        <taxon>Actinomycetota</taxon>
        <taxon>Actinomycetes</taxon>
        <taxon>Kitasatosporales</taxon>
        <taxon>Streptomycetaceae</taxon>
        <taxon>Streptomyces</taxon>
    </lineage>
</organism>
<dbReference type="PATRIC" id="fig|1160705.3.peg.5986"/>
<dbReference type="AlphaFoldDB" id="L8P9Y0"/>
<gene>
    <name evidence="2" type="ORF">STVIR_6058</name>
</gene>
<evidence type="ECO:0000313" key="3">
    <source>
        <dbReference type="Proteomes" id="UP000011205"/>
    </source>
</evidence>
<dbReference type="EMBL" id="AMLP01000189">
    <property type="protein sequence ID" value="ELS52968.1"/>
    <property type="molecule type" value="Genomic_DNA"/>
</dbReference>
<reference evidence="2 3" key="1">
    <citation type="journal article" date="2013" name="Genome Announc.">
        <title>Draft Genome Sequence of Streptomyces viridochromogenes Strain Tu57, Producer of Avilamycin.</title>
        <authorList>
            <person name="Gruning B.A."/>
            <person name="Erxleben A."/>
            <person name="Hahnlein A."/>
            <person name="Gunther S."/>
        </authorList>
    </citation>
    <scope>NUCLEOTIDE SEQUENCE [LARGE SCALE GENOMIC DNA]</scope>
    <source>
        <strain evidence="2 3">Tue57</strain>
    </source>
</reference>
<sequence>MEAAPPAQRGHAVARCAAEGRAVSSVSGERAGPAFGVTPRRSSAGSLKRLQAAGRSGGHTGAPGAAPP</sequence>
<evidence type="ECO:0000313" key="2">
    <source>
        <dbReference type="EMBL" id="ELS52968.1"/>
    </source>
</evidence>
<accession>L8P9Y0</accession>
<dbReference type="Proteomes" id="UP000011205">
    <property type="component" value="Unassembled WGS sequence"/>
</dbReference>
<evidence type="ECO:0000256" key="1">
    <source>
        <dbReference type="SAM" id="MobiDB-lite"/>
    </source>
</evidence>
<feature type="region of interest" description="Disordered" evidence="1">
    <location>
        <begin position="21"/>
        <end position="68"/>
    </location>
</feature>
<name>L8P9Y0_STRVR</name>
<protein>
    <submittedName>
        <fullName evidence="2">Uncharacterized protein</fullName>
    </submittedName>
</protein>
<comment type="caution">
    <text evidence="2">The sequence shown here is derived from an EMBL/GenBank/DDBJ whole genome shotgun (WGS) entry which is preliminary data.</text>
</comment>